<sequence length="209" mass="22467">MHRIDTPGATEDGRFKESPFPATRVGADWLNALQAEVETVITHVTGGNMELVKANNAQLLAAILAMIGRAIDASRTDINGDLAALSNSVGLLLTAMQNTINGLFVLTTDEATSQRTITFAGGLFILKMGYFRETITSEVTRTVNFASPFPGGCWHAFTQGVIASASNLRDLWPQVIPPLTTAASFTVQFQADDTNDMALSGFDWWAIGN</sequence>
<name>T0J543_9SPHN</name>
<gene>
    <name evidence="2" type="ORF">M529_12010</name>
</gene>
<dbReference type="EMBL" id="AUWY01000082">
    <property type="protein sequence ID" value="EQB31952.1"/>
    <property type="molecule type" value="Genomic_DNA"/>
</dbReference>
<dbReference type="PATRIC" id="fig|1346791.3.peg.2311"/>
<organism evidence="2 3">
    <name type="scientific">Sphingobium ummariense RL-3</name>
    <dbReference type="NCBI Taxonomy" id="1346791"/>
    <lineage>
        <taxon>Bacteria</taxon>
        <taxon>Pseudomonadati</taxon>
        <taxon>Pseudomonadota</taxon>
        <taxon>Alphaproteobacteria</taxon>
        <taxon>Sphingomonadales</taxon>
        <taxon>Sphingomonadaceae</taxon>
        <taxon>Sphingobium</taxon>
    </lineage>
</organism>
<evidence type="ECO:0008006" key="4">
    <source>
        <dbReference type="Google" id="ProtNLM"/>
    </source>
</evidence>
<evidence type="ECO:0000313" key="2">
    <source>
        <dbReference type="EMBL" id="EQB31952.1"/>
    </source>
</evidence>
<dbReference type="Gene3D" id="2.60.40.3940">
    <property type="match status" value="1"/>
</dbReference>
<feature type="region of interest" description="Disordered" evidence="1">
    <location>
        <begin position="1"/>
        <end position="20"/>
    </location>
</feature>
<accession>T0J543</accession>
<evidence type="ECO:0000313" key="3">
    <source>
        <dbReference type="Proteomes" id="UP000015523"/>
    </source>
</evidence>
<comment type="caution">
    <text evidence="2">The sequence shown here is derived from an EMBL/GenBank/DDBJ whole genome shotgun (WGS) entry which is preliminary data.</text>
</comment>
<dbReference type="Proteomes" id="UP000015523">
    <property type="component" value="Unassembled WGS sequence"/>
</dbReference>
<keyword evidence="3" id="KW-1185">Reference proteome</keyword>
<dbReference type="AlphaFoldDB" id="T0J543"/>
<dbReference type="OrthoDB" id="6174642at2"/>
<protein>
    <recommendedName>
        <fullName evidence="4">Tail fiber protein</fullName>
    </recommendedName>
</protein>
<dbReference type="RefSeq" id="WP_021318201.1">
    <property type="nucleotide sequence ID" value="NZ_AUWY01000082.1"/>
</dbReference>
<proteinExistence type="predicted"/>
<dbReference type="STRING" id="1346791.M529_12010"/>
<reference evidence="2 3" key="1">
    <citation type="journal article" date="2013" name="Genome Announc.">
        <title>Draft Genome Sequence of Sphingobium ummariense Strain RL-3, a Hexachlorocyclohexane-Degrading Bacterium.</title>
        <authorList>
            <person name="Kohli P."/>
            <person name="Dua A."/>
            <person name="Sangwan N."/>
            <person name="Oldach P."/>
            <person name="Khurana J.P."/>
            <person name="Lal R."/>
        </authorList>
    </citation>
    <scope>NUCLEOTIDE SEQUENCE [LARGE SCALE GENOMIC DNA]</scope>
    <source>
        <strain evidence="2 3">RL-3</strain>
    </source>
</reference>
<evidence type="ECO:0000256" key="1">
    <source>
        <dbReference type="SAM" id="MobiDB-lite"/>
    </source>
</evidence>